<dbReference type="Proteomes" id="UP000254603">
    <property type="component" value="Unassembled WGS sequence"/>
</dbReference>
<reference evidence="2 3" key="1">
    <citation type="submission" date="2018-06" db="EMBL/GenBank/DDBJ databases">
        <authorList>
            <consortium name="Pathogen Informatics"/>
            <person name="Doyle S."/>
        </authorList>
    </citation>
    <scope>NUCLEOTIDE SEQUENCE [LARGE SCALE GENOMIC DNA]</scope>
    <source>
        <strain evidence="2 3">NCTC11997</strain>
    </source>
</reference>
<feature type="transmembrane region" description="Helical" evidence="1">
    <location>
        <begin position="64"/>
        <end position="83"/>
    </location>
</feature>
<protein>
    <submittedName>
        <fullName evidence="2">EamA-like transporter family</fullName>
    </submittedName>
</protein>
<dbReference type="EMBL" id="UGSB01000001">
    <property type="protein sequence ID" value="SUA54415.1"/>
    <property type="molecule type" value="Genomic_DNA"/>
</dbReference>
<accession>A0A378XH29</accession>
<evidence type="ECO:0000256" key="1">
    <source>
        <dbReference type="SAM" id="Phobius"/>
    </source>
</evidence>
<feature type="transmembrane region" description="Helical" evidence="1">
    <location>
        <begin position="34"/>
        <end position="52"/>
    </location>
</feature>
<feature type="transmembrane region" description="Helical" evidence="1">
    <location>
        <begin position="7"/>
        <end position="28"/>
    </location>
</feature>
<organism evidence="2 3">
    <name type="scientific">Oligella ureolytica</name>
    <dbReference type="NCBI Taxonomy" id="90244"/>
    <lineage>
        <taxon>Bacteria</taxon>
        <taxon>Pseudomonadati</taxon>
        <taxon>Pseudomonadota</taxon>
        <taxon>Betaproteobacteria</taxon>
        <taxon>Burkholderiales</taxon>
        <taxon>Alcaligenaceae</taxon>
        <taxon>Oligella</taxon>
    </lineage>
</organism>
<sequence>MVQGTRVGFIAIVIFGTIALLTTLTQGVIPPFQMMAMCFSIAFILIFLRWIINKENGFRYIRQPLFSWIIGVAGLFGFHFFYFTGMSLATAVEVSLITYL</sequence>
<keyword evidence="1" id="KW-0812">Transmembrane</keyword>
<evidence type="ECO:0000313" key="2">
    <source>
        <dbReference type="EMBL" id="SUA54415.1"/>
    </source>
</evidence>
<evidence type="ECO:0000313" key="3">
    <source>
        <dbReference type="Proteomes" id="UP000254603"/>
    </source>
</evidence>
<proteinExistence type="predicted"/>
<gene>
    <name evidence="2" type="ORF">NCTC11997_01506</name>
</gene>
<keyword evidence="1" id="KW-0472">Membrane</keyword>
<keyword evidence="1" id="KW-1133">Transmembrane helix</keyword>
<dbReference type="STRING" id="1122619.GCA_000373745_01919"/>
<name>A0A378XH29_9BURK</name>
<dbReference type="AlphaFoldDB" id="A0A378XH29"/>